<protein>
    <recommendedName>
        <fullName evidence="3">Transposase</fullName>
    </recommendedName>
</protein>
<dbReference type="GO" id="GO:0003676">
    <property type="term" value="F:nucleic acid binding"/>
    <property type="evidence" value="ECO:0007669"/>
    <property type="project" value="InterPro"/>
</dbReference>
<keyword evidence="2" id="KW-1185">Reference proteome</keyword>
<dbReference type="AlphaFoldDB" id="A0A8X6SW42"/>
<sequence length="233" mass="26666">MKNTAKWYCCTGSIIEIRESRQDFMPLNFPVEDIHLIVQLPVLFNACIKQGVVIDVFPYLVPHLQRIPAEDVLGYALAHPKSSVLDISKACSYSKSTVWNILHTYGAYPYRPVLAQELMSGDQELRFNFCNFVLNTLDENPDFFNEVLWSDECQFSRQGTINTQNRHYWSLENPHLLRPNCHQIVRVQYFVRGGSVGHRSRASSKHLSPHLPVDELDSSVGQTGVALHLQMHV</sequence>
<name>A0A8X6SW42_TRICX</name>
<dbReference type="PANTHER" id="PTHR47326:SF1">
    <property type="entry name" value="HTH PSQ-TYPE DOMAIN-CONTAINING PROTEIN"/>
    <property type="match status" value="1"/>
</dbReference>
<proteinExistence type="predicted"/>
<evidence type="ECO:0000313" key="1">
    <source>
        <dbReference type="EMBL" id="GFY13998.1"/>
    </source>
</evidence>
<gene>
    <name evidence="1" type="primary">NCL1_14461</name>
    <name evidence="1" type="ORF">TNCV_1296591</name>
</gene>
<dbReference type="EMBL" id="BMAU01021325">
    <property type="protein sequence ID" value="GFY13998.1"/>
    <property type="molecule type" value="Genomic_DNA"/>
</dbReference>
<dbReference type="InterPro" id="IPR036397">
    <property type="entry name" value="RNaseH_sf"/>
</dbReference>
<evidence type="ECO:0000313" key="2">
    <source>
        <dbReference type="Proteomes" id="UP000887159"/>
    </source>
</evidence>
<evidence type="ECO:0008006" key="3">
    <source>
        <dbReference type="Google" id="ProtNLM"/>
    </source>
</evidence>
<comment type="caution">
    <text evidence="1">The sequence shown here is derived from an EMBL/GenBank/DDBJ whole genome shotgun (WGS) entry which is preliminary data.</text>
</comment>
<dbReference type="PANTHER" id="PTHR47326">
    <property type="entry name" value="TRANSPOSABLE ELEMENT TC3 TRANSPOSASE-LIKE PROTEIN"/>
    <property type="match status" value="1"/>
</dbReference>
<accession>A0A8X6SW42</accession>
<dbReference type="Proteomes" id="UP000887159">
    <property type="component" value="Unassembled WGS sequence"/>
</dbReference>
<organism evidence="1 2">
    <name type="scientific">Trichonephila clavipes</name>
    <name type="common">Golden silk orbweaver</name>
    <name type="synonym">Nephila clavipes</name>
    <dbReference type="NCBI Taxonomy" id="2585209"/>
    <lineage>
        <taxon>Eukaryota</taxon>
        <taxon>Metazoa</taxon>
        <taxon>Ecdysozoa</taxon>
        <taxon>Arthropoda</taxon>
        <taxon>Chelicerata</taxon>
        <taxon>Arachnida</taxon>
        <taxon>Araneae</taxon>
        <taxon>Araneomorphae</taxon>
        <taxon>Entelegynae</taxon>
        <taxon>Araneoidea</taxon>
        <taxon>Nephilidae</taxon>
        <taxon>Trichonephila</taxon>
    </lineage>
</organism>
<reference evidence="1" key="1">
    <citation type="submission" date="2020-08" db="EMBL/GenBank/DDBJ databases">
        <title>Multicomponent nature underlies the extraordinary mechanical properties of spider dragline silk.</title>
        <authorList>
            <person name="Kono N."/>
            <person name="Nakamura H."/>
            <person name="Mori M."/>
            <person name="Yoshida Y."/>
            <person name="Ohtoshi R."/>
            <person name="Malay A.D."/>
            <person name="Moran D.A.P."/>
            <person name="Tomita M."/>
            <person name="Numata K."/>
            <person name="Arakawa K."/>
        </authorList>
    </citation>
    <scope>NUCLEOTIDE SEQUENCE</scope>
</reference>
<dbReference type="Gene3D" id="3.30.420.10">
    <property type="entry name" value="Ribonuclease H-like superfamily/Ribonuclease H"/>
    <property type="match status" value="1"/>
</dbReference>